<dbReference type="EMBL" id="AP012051">
    <property type="protein sequence ID" value="BAL80161.1"/>
    <property type="molecule type" value="Genomic_DNA"/>
</dbReference>
<reference evidence="2 3" key="1">
    <citation type="submission" date="2011-01" db="EMBL/GenBank/DDBJ databases">
        <title>Whole genome sequence of Caldisericum exile AZM16c01.</title>
        <authorList>
            <person name="Narita-Yamada S."/>
            <person name="Kawakoshi A."/>
            <person name="Nakamura S."/>
            <person name="Sasagawa M."/>
            <person name="Fukada J."/>
            <person name="Sekine M."/>
            <person name="Kato Y."/>
            <person name="Fukai R."/>
            <person name="Sasaki K."/>
            <person name="Hanamaki A."/>
            <person name="Narita H."/>
            <person name="Konno Y."/>
            <person name="Mori K."/>
            <person name="Yamazaki S."/>
            <person name="Suzuki K."/>
            <person name="Fujita N."/>
        </authorList>
    </citation>
    <scope>NUCLEOTIDE SEQUENCE [LARGE SCALE GENOMIC DNA]</scope>
    <source>
        <strain evidence="3">DSM 21853 / NBRC 104410 / AZM16c01</strain>
    </source>
</reference>
<dbReference type="InterPro" id="IPR050902">
    <property type="entry name" value="ABC_Transporter_SBP"/>
</dbReference>
<dbReference type="InterPro" id="IPR036582">
    <property type="entry name" value="Mao_N_sf"/>
</dbReference>
<evidence type="ECO:0000313" key="3">
    <source>
        <dbReference type="Proteomes" id="UP000004793"/>
    </source>
</evidence>
<proteinExistence type="predicted"/>
<dbReference type="Gene3D" id="3.40.50.1980">
    <property type="entry name" value="Nitrogenase molybdenum iron protein domain"/>
    <property type="match status" value="2"/>
</dbReference>
<dbReference type="OrthoDB" id="9816357at2"/>
<dbReference type="Pfam" id="PF07833">
    <property type="entry name" value="Cu_amine_oxidN1"/>
    <property type="match status" value="1"/>
</dbReference>
<protein>
    <submittedName>
        <fullName evidence="2">ABC transporter substrate binding protein</fullName>
    </submittedName>
</protein>
<dbReference type="GO" id="GO:0071281">
    <property type="term" value="P:cellular response to iron ion"/>
    <property type="evidence" value="ECO:0007669"/>
    <property type="project" value="TreeGrafter"/>
</dbReference>
<dbReference type="PROSITE" id="PS50983">
    <property type="entry name" value="FE_B12_PBP"/>
    <property type="match status" value="1"/>
</dbReference>
<dbReference type="KEGG" id="cex:CSE_00350"/>
<dbReference type="Gene3D" id="3.30.457.10">
    <property type="entry name" value="Copper amine oxidase-like, N-terminal domain"/>
    <property type="match status" value="1"/>
</dbReference>
<organism evidence="2 3">
    <name type="scientific">Caldisericum exile (strain DSM 21853 / NBRC 104410 / AZM16c01)</name>
    <dbReference type="NCBI Taxonomy" id="511051"/>
    <lineage>
        <taxon>Bacteria</taxon>
        <taxon>Pseudomonadati</taxon>
        <taxon>Caldisericota/Cryosericota group</taxon>
        <taxon>Caldisericota</taxon>
        <taxon>Caldisericia</taxon>
        <taxon>Caldisericales</taxon>
        <taxon>Caldisericaceae</taxon>
        <taxon>Caldisericum</taxon>
    </lineage>
</organism>
<dbReference type="PANTHER" id="PTHR30535">
    <property type="entry name" value="VITAMIN B12-BINDING PROTEIN"/>
    <property type="match status" value="1"/>
</dbReference>
<accession>A0A7U6GD62</accession>
<dbReference type="SUPFAM" id="SSF53807">
    <property type="entry name" value="Helical backbone' metal receptor"/>
    <property type="match status" value="1"/>
</dbReference>
<dbReference type="InterPro" id="IPR002491">
    <property type="entry name" value="ABC_transptr_periplasmic_BD"/>
</dbReference>
<dbReference type="AlphaFoldDB" id="A0A7U6GD62"/>
<dbReference type="InterPro" id="IPR012854">
    <property type="entry name" value="Cu_amine_oxidase-like_N"/>
</dbReference>
<gene>
    <name evidence="2" type="ordered locus">CSE_00350</name>
</gene>
<sequence length="456" mass="50637">MKRLFSLILVVVLIFTLFPKMQIKGASYVPMGTFEFKGGSNTFKIDSFEKKIDVAPVLKGDTLFVPIRTVIEELGGTISYNPRDKSIPITLNDIKVTLWLNKSEAVLNGKSVNIEMPILKNGRTLVSQKDIVNLFGGSLNSNSIEIPKQLIVAYDTTGRKIIVPKKINKIVSLYPMATLLLFPLNMQDKISAMPSAKVLNMDNFSKVFPKAKNVPNGGDYRNPNVETILSFKPDLVITNATTPINKLVEAGIPVALLDVESVSGILKSTQFLGTILGKDADAKKVLVYINSKLQYIESKTKYLQNKKKVYFALGKLTQTAGSTLIQNEIIARSGGISVTSTLKGGKVDVSVEQILNYNPDYIILAPYCSDTVQSVLSNSVLQNVNAVRNKKVFVMPQFIGSYDLPELESVLGIMWLSNVLYPNEVNFNLRNESKEFYDKIFNYNLTDEDLKYIFGS</sequence>
<evidence type="ECO:0000259" key="1">
    <source>
        <dbReference type="PROSITE" id="PS50983"/>
    </source>
</evidence>
<dbReference type="Proteomes" id="UP000004793">
    <property type="component" value="Chromosome"/>
</dbReference>
<evidence type="ECO:0000313" key="2">
    <source>
        <dbReference type="EMBL" id="BAL80161.1"/>
    </source>
</evidence>
<dbReference type="PANTHER" id="PTHR30535:SF34">
    <property type="entry name" value="MOLYBDATE-BINDING PROTEIN MOLA"/>
    <property type="match status" value="1"/>
</dbReference>
<feature type="domain" description="Fe/B12 periplasmic-binding" evidence="1">
    <location>
        <begin position="169"/>
        <end position="424"/>
    </location>
</feature>
<name>A0A7U6GD62_CALEA</name>
<dbReference type="Gene3D" id="1.20.58.2180">
    <property type="match status" value="1"/>
</dbReference>
<dbReference type="SUPFAM" id="SSF55383">
    <property type="entry name" value="Copper amine oxidase, domain N"/>
    <property type="match status" value="1"/>
</dbReference>
<dbReference type="Pfam" id="PF01497">
    <property type="entry name" value="Peripla_BP_2"/>
    <property type="match status" value="1"/>
</dbReference>
<keyword evidence="3" id="KW-1185">Reference proteome</keyword>
<dbReference type="RefSeq" id="WP_014452572.1">
    <property type="nucleotide sequence ID" value="NC_017096.1"/>
</dbReference>